<feature type="transmembrane region" description="Helical" evidence="7">
    <location>
        <begin position="518"/>
        <end position="538"/>
    </location>
</feature>
<dbReference type="EMBL" id="QEAP01000124">
    <property type="protein sequence ID" value="TPX74462.1"/>
    <property type="molecule type" value="Genomic_DNA"/>
</dbReference>
<dbReference type="InterPro" id="IPR005018">
    <property type="entry name" value="DOMON_domain"/>
</dbReference>
<gene>
    <name evidence="10" type="ORF">CcCBS67573_g04268</name>
</gene>
<dbReference type="SMART" id="SM00664">
    <property type="entry name" value="DoH"/>
    <property type="match status" value="2"/>
</dbReference>
<proteinExistence type="predicted"/>
<evidence type="ECO:0000259" key="9">
    <source>
        <dbReference type="PROSITE" id="PS50939"/>
    </source>
</evidence>
<feature type="transmembrane region" description="Helical" evidence="7">
    <location>
        <begin position="405"/>
        <end position="431"/>
    </location>
</feature>
<dbReference type="InterPro" id="IPR015920">
    <property type="entry name" value="Cellobiose_DH-like_cyt"/>
</dbReference>
<dbReference type="CDD" id="cd09630">
    <property type="entry name" value="CDH_like_cytochrome"/>
    <property type="match status" value="1"/>
</dbReference>
<dbReference type="InterPro" id="IPR006593">
    <property type="entry name" value="Cyt_b561/ferric_Rdtase_TM"/>
</dbReference>
<feature type="transmembrane region" description="Helical" evidence="7">
    <location>
        <begin position="443"/>
        <end position="465"/>
    </location>
</feature>
<evidence type="ECO:0000256" key="6">
    <source>
        <dbReference type="ARBA" id="ARBA00023136"/>
    </source>
</evidence>
<dbReference type="Pfam" id="PF16010">
    <property type="entry name" value="CDH-cyt"/>
    <property type="match status" value="1"/>
</dbReference>
<keyword evidence="5 7" id="KW-1133">Transmembrane helix</keyword>
<evidence type="ECO:0000313" key="11">
    <source>
        <dbReference type="Proteomes" id="UP000320333"/>
    </source>
</evidence>
<evidence type="ECO:0000256" key="2">
    <source>
        <dbReference type="ARBA" id="ARBA00022448"/>
    </source>
</evidence>
<dbReference type="PANTHER" id="PTHR47797:SF3">
    <property type="entry name" value="CYTOCHROME B561 DOMAIN-CONTAINING PROTEIN"/>
    <property type="match status" value="1"/>
</dbReference>
<dbReference type="SMART" id="SM00665">
    <property type="entry name" value="B561"/>
    <property type="match status" value="1"/>
</dbReference>
<evidence type="ECO:0000256" key="5">
    <source>
        <dbReference type="ARBA" id="ARBA00022989"/>
    </source>
</evidence>
<sequence length="649" mass="68462">MMVPLLALLCSLMAYAQSTQSQTSSYCDKSGAFCVSVAGVSNGEALVTVQSSATGWAAVAFGATGMSGNSPAYVGWAGETNTSIQISQRALVSPMMPAFTAAVALVPTPAWATSDFPVAASAAKNLLFSFRVPASLVTGATFNCVYAFSNAGPLIRNTPNSTFPKHNQAGQFKLSAASNSTSSSTGTAAIATGSQSSAKYCIDVPVTSCIVIVRDSLTKLANVTVYSSLKGWAAVGTGSAMAGSTVFVGWRNDGKSIISQRSSSGYSLPSAVASEKTTFIPIDTPASIQIPSTANTFFSFQVPEFMNFVQTSGSSNFIFAGSDAAPSNKSNSASDFTIHSFKTAFSLDLSQLGAASTGVSAAANPSRATLILAHGILMFVGFAVLMPLAIFIARYMKLRWSSSWFYIHVLLMTVGSGGLMIAGLVCVEWTLGLDSSAFVRNGAHGILGAAIIFGLYPVQVLLGVVCNTLYNNQRTSVPWWDRLHHWIGRLIGLAAIVNMYLGINVWSNGSLGYAVGYWVWIGFVVLVLFGIVGELLMVGRHRGVQFNEDGSTVGIGRQTTTLPVPSVVGTSGHWFHETRLALSRSSGSPSSSVGAGSGLVSSSQQRLHNYVQGQQMRESPQQELDETRGHFTDDGVFKLPAKKVHKYQI</sequence>
<evidence type="ECO:0000256" key="7">
    <source>
        <dbReference type="SAM" id="Phobius"/>
    </source>
</evidence>
<dbReference type="Gene3D" id="2.60.40.1210">
    <property type="entry name" value="Cellobiose dehydrogenase, cytochrome domain"/>
    <property type="match status" value="2"/>
</dbReference>
<feature type="transmembrane region" description="Helical" evidence="7">
    <location>
        <begin position="486"/>
        <end position="506"/>
    </location>
</feature>
<comment type="subcellular location">
    <subcellularLocation>
        <location evidence="1">Membrane</location>
    </subcellularLocation>
</comment>
<feature type="chain" id="PRO_5021189501" description="Cytochrome b561 domain-containing protein" evidence="8">
    <location>
        <begin position="19"/>
        <end position="649"/>
    </location>
</feature>
<organism evidence="10 11">
    <name type="scientific">Chytriomyces confervae</name>
    <dbReference type="NCBI Taxonomy" id="246404"/>
    <lineage>
        <taxon>Eukaryota</taxon>
        <taxon>Fungi</taxon>
        <taxon>Fungi incertae sedis</taxon>
        <taxon>Chytridiomycota</taxon>
        <taxon>Chytridiomycota incertae sedis</taxon>
        <taxon>Chytridiomycetes</taxon>
        <taxon>Chytridiales</taxon>
        <taxon>Chytriomycetaceae</taxon>
        <taxon>Chytriomyces</taxon>
    </lineage>
</organism>
<keyword evidence="11" id="KW-1185">Reference proteome</keyword>
<dbReference type="PANTHER" id="PTHR47797">
    <property type="entry name" value="DEHYDROGENASE, PUTATIVE (AFU_ORTHOLOGUE AFUA_8G05805)-RELATED"/>
    <property type="match status" value="1"/>
</dbReference>
<dbReference type="GO" id="GO:0016020">
    <property type="term" value="C:membrane"/>
    <property type="evidence" value="ECO:0007669"/>
    <property type="project" value="UniProtKB-SubCell"/>
</dbReference>
<reference evidence="10 11" key="1">
    <citation type="journal article" date="2019" name="Sci. Rep.">
        <title>Comparative genomics of chytrid fungi reveal insights into the obligate biotrophic and pathogenic lifestyle of Synchytrium endobioticum.</title>
        <authorList>
            <person name="van de Vossenberg B.T.L.H."/>
            <person name="Warris S."/>
            <person name="Nguyen H.D.T."/>
            <person name="van Gent-Pelzer M.P.E."/>
            <person name="Joly D.L."/>
            <person name="van de Geest H.C."/>
            <person name="Bonants P.J.M."/>
            <person name="Smith D.S."/>
            <person name="Levesque C.A."/>
            <person name="van der Lee T.A.J."/>
        </authorList>
    </citation>
    <scope>NUCLEOTIDE SEQUENCE [LARGE SCALE GENOMIC DNA]</scope>
    <source>
        <strain evidence="10 11">CBS 675.73</strain>
    </source>
</reference>
<dbReference type="Pfam" id="PF03188">
    <property type="entry name" value="Cytochrom_B561"/>
    <property type="match status" value="1"/>
</dbReference>
<dbReference type="CDD" id="cd08760">
    <property type="entry name" value="Cyt_b561_FRRS1_like"/>
    <property type="match status" value="1"/>
</dbReference>
<feature type="transmembrane region" description="Helical" evidence="7">
    <location>
        <begin position="371"/>
        <end position="393"/>
    </location>
</feature>
<name>A0A507FEA8_9FUNG</name>
<protein>
    <recommendedName>
        <fullName evidence="9">Cytochrome b561 domain-containing protein</fullName>
    </recommendedName>
</protein>
<dbReference type="OrthoDB" id="2123802at2759"/>
<keyword evidence="8" id="KW-0732">Signal</keyword>
<keyword evidence="3 7" id="KW-0812">Transmembrane</keyword>
<evidence type="ECO:0000256" key="3">
    <source>
        <dbReference type="ARBA" id="ARBA00022692"/>
    </source>
</evidence>
<evidence type="ECO:0000313" key="10">
    <source>
        <dbReference type="EMBL" id="TPX74462.1"/>
    </source>
</evidence>
<dbReference type="AlphaFoldDB" id="A0A507FEA8"/>
<evidence type="ECO:0000256" key="4">
    <source>
        <dbReference type="ARBA" id="ARBA00022982"/>
    </source>
</evidence>
<feature type="signal peptide" evidence="8">
    <location>
        <begin position="1"/>
        <end position="18"/>
    </location>
</feature>
<keyword evidence="6 7" id="KW-0472">Membrane</keyword>
<dbReference type="STRING" id="246404.A0A507FEA8"/>
<comment type="caution">
    <text evidence="10">The sequence shown here is derived from an EMBL/GenBank/DDBJ whole genome shotgun (WGS) entry which is preliminary data.</text>
</comment>
<accession>A0A507FEA8</accession>
<evidence type="ECO:0000256" key="8">
    <source>
        <dbReference type="SAM" id="SignalP"/>
    </source>
</evidence>
<evidence type="ECO:0000256" key="1">
    <source>
        <dbReference type="ARBA" id="ARBA00004370"/>
    </source>
</evidence>
<dbReference type="Proteomes" id="UP000320333">
    <property type="component" value="Unassembled WGS sequence"/>
</dbReference>
<dbReference type="PROSITE" id="PS50939">
    <property type="entry name" value="CYTOCHROME_B561"/>
    <property type="match status" value="1"/>
</dbReference>
<feature type="domain" description="Cytochrome b561" evidence="9">
    <location>
        <begin position="336"/>
        <end position="540"/>
    </location>
</feature>
<keyword evidence="4" id="KW-0249">Electron transport</keyword>
<keyword evidence="2" id="KW-0813">Transport</keyword>
<dbReference type="SUPFAM" id="SSF49344">
    <property type="entry name" value="CBD9-like"/>
    <property type="match status" value="2"/>
</dbReference>